<organism evidence="2 3">
    <name type="scientific">Tetraodon nigroviridis</name>
    <name type="common">Spotted green pufferfish</name>
    <name type="synonym">Chelonodon nigroviridis</name>
    <dbReference type="NCBI Taxonomy" id="99883"/>
    <lineage>
        <taxon>Eukaryota</taxon>
        <taxon>Metazoa</taxon>
        <taxon>Chordata</taxon>
        <taxon>Craniata</taxon>
        <taxon>Vertebrata</taxon>
        <taxon>Euteleostomi</taxon>
        <taxon>Actinopterygii</taxon>
        <taxon>Neopterygii</taxon>
        <taxon>Teleostei</taxon>
        <taxon>Neoteleostei</taxon>
        <taxon>Acanthomorphata</taxon>
        <taxon>Eupercaria</taxon>
        <taxon>Tetraodontiformes</taxon>
        <taxon>Tetradontoidea</taxon>
        <taxon>Tetraodontidae</taxon>
        <taxon>Tetraodon</taxon>
    </lineage>
</organism>
<dbReference type="Gene3D" id="2.30.42.10">
    <property type="match status" value="2"/>
</dbReference>
<dbReference type="STRING" id="99883.ENSTNIP00000008228"/>
<dbReference type="CDD" id="cd06676">
    <property type="entry name" value="PDZ13_MUPP1-like"/>
    <property type="match status" value="1"/>
</dbReference>
<feature type="domain" description="PDZ" evidence="1">
    <location>
        <begin position="1"/>
        <end position="84"/>
    </location>
</feature>
<dbReference type="PANTHER" id="PTHR11324">
    <property type="entry name" value="IL16-RELATED"/>
    <property type="match status" value="1"/>
</dbReference>
<sequence>GAKDSLGLSIAGGRGSPLGDIPVFIAMIQADGVAARTHRLKRAQVGDRIVSINGQCVDGVSHSDAVHMLKNSYGNISLQVVADTNISAIASQAETLSSSSVLAKTDTHMADPEAPRPRSITLQKGSEGLGFSIVGGFGSPHGDLPVYVKSVFSKGAAAADGRLKRGDQVLAVNGESLQGATHEQAVAILKKQRGAVTLDVLS</sequence>
<reference evidence="2" key="2">
    <citation type="submission" date="2025-08" db="UniProtKB">
        <authorList>
            <consortium name="Ensembl"/>
        </authorList>
    </citation>
    <scope>IDENTIFICATION</scope>
</reference>
<dbReference type="GeneTree" id="ENSGT00940000155136"/>
<evidence type="ECO:0000313" key="2">
    <source>
        <dbReference type="Ensembl" id="ENSTNIP00000008228.1"/>
    </source>
</evidence>
<dbReference type="SUPFAM" id="SSF50156">
    <property type="entry name" value="PDZ domain-like"/>
    <property type="match status" value="2"/>
</dbReference>
<dbReference type="Pfam" id="PF00595">
    <property type="entry name" value="PDZ"/>
    <property type="match status" value="2"/>
</dbReference>
<dbReference type="HOGENOM" id="CLU_079253_1_0_1"/>
<dbReference type="OMA" id="THMADPE"/>
<dbReference type="Proteomes" id="UP000007303">
    <property type="component" value="Unassembled WGS sequence"/>
</dbReference>
<dbReference type="PROSITE" id="PS50106">
    <property type="entry name" value="PDZ"/>
    <property type="match status" value="2"/>
</dbReference>
<feature type="domain" description="PDZ" evidence="1">
    <location>
        <begin position="119"/>
        <end position="202"/>
    </location>
</feature>
<dbReference type="PANTHER" id="PTHR11324:SF16">
    <property type="entry name" value="PDZ DOMAIN-CONTAINING PROTEIN 2"/>
    <property type="match status" value="1"/>
</dbReference>
<dbReference type="InterPro" id="IPR036034">
    <property type="entry name" value="PDZ_sf"/>
</dbReference>
<keyword evidence="3" id="KW-1185">Reference proteome</keyword>
<reference evidence="2" key="3">
    <citation type="submission" date="2025-09" db="UniProtKB">
        <authorList>
            <consortium name="Ensembl"/>
        </authorList>
    </citation>
    <scope>IDENTIFICATION</scope>
</reference>
<evidence type="ECO:0000313" key="3">
    <source>
        <dbReference type="Proteomes" id="UP000007303"/>
    </source>
</evidence>
<proteinExistence type="predicted"/>
<protein>
    <recommendedName>
        <fullName evidence="1">PDZ domain-containing protein</fullName>
    </recommendedName>
</protein>
<dbReference type="InParanoid" id="H3CIZ9"/>
<name>H3CIZ9_TETNG</name>
<evidence type="ECO:0000259" key="1">
    <source>
        <dbReference type="PROSITE" id="PS50106"/>
    </source>
</evidence>
<reference evidence="3" key="1">
    <citation type="journal article" date="2004" name="Nature">
        <title>Genome duplication in the teleost fish Tetraodon nigroviridis reveals the early vertebrate proto-karyotype.</title>
        <authorList>
            <person name="Jaillon O."/>
            <person name="Aury J.-M."/>
            <person name="Brunet F."/>
            <person name="Petit J.-L."/>
            <person name="Stange-Thomann N."/>
            <person name="Mauceli E."/>
            <person name="Bouneau L."/>
            <person name="Fischer C."/>
            <person name="Ozouf-Costaz C."/>
            <person name="Bernot A."/>
            <person name="Nicaud S."/>
            <person name="Jaffe D."/>
            <person name="Fisher S."/>
            <person name="Lutfalla G."/>
            <person name="Dossat C."/>
            <person name="Segurens B."/>
            <person name="Dasilva C."/>
            <person name="Salanoubat M."/>
            <person name="Levy M."/>
            <person name="Boudet N."/>
            <person name="Castellano S."/>
            <person name="Anthouard V."/>
            <person name="Jubin C."/>
            <person name="Castelli V."/>
            <person name="Katinka M."/>
            <person name="Vacherie B."/>
            <person name="Biemont C."/>
            <person name="Skalli Z."/>
            <person name="Cattolico L."/>
            <person name="Poulain J."/>
            <person name="De Berardinis V."/>
            <person name="Cruaud C."/>
            <person name="Duprat S."/>
            <person name="Brottier P."/>
            <person name="Coutanceau J.-P."/>
            <person name="Gouzy J."/>
            <person name="Parra G."/>
            <person name="Lardier G."/>
            <person name="Chapple C."/>
            <person name="McKernan K.J."/>
            <person name="McEwan P."/>
            <person name="Bosak S."/>
            <person name="Kellis M."/>
            <person name="Volff J.-N."/>
            <person name="Guigo R."/>
            <person name="Zody M.C."/>
            <person name="Mesirov J."/>
            <person name="Lindblad-Toh K."/>
            <person name="Birren B."/>
            <person name="Nusbaum C."/>
            <person name="Kahn D."/>
            <person name="Robinson-Rechavi M."/>
            <person name="Laudet V."/>
            <person name="Schachter V."/>
            <person name="Quetier F."/>
            <person name="Saurin W."/>
            <person name="Scarpelli C."/>
            <person name="Wincker P."/>
            <person name="Lander E.S."/>
            <person name="Weissenbach J."/>
            <person name="Roest Crollius H."/>
        </authorList>
    </citation>
    <scope>NUCLEOTIDE SEQUENCE [LARGE SCALE GENOMIC DNA]</scope>
</reference>
<dbReference type="AlphaFoldDB" id="H3CIZ9"/>
<dbReference type="InterPro" id="IPR001478">
    <property type="entry name" value="PDZ"/>
</dbReference>
<dbReference type="SMART" id="SM00228">
    <property type="entry name" value="PDZ"/>
    <property type="match status" value="2"/>
</dbReference>
<accession>H3CIZ9</accession>
<dbReference type="Ensembl" id="ENSTNIT00000008394.1">
    <property type="protein sequence ID" value="ENSTNIP00000008228.1"/>
    <property type="gene ID" value="ENSTNIG00000005529.1"/>
</dbReference>